<organism evidence="1 2">
    <name type="scientific">Panagrellus redivivus</name>
    <name type="common">Microworm</name>
    <dbReference type="NCBI Taxonomy" id="6233"/>
    <lineage>
        <taxon>Eukaryota</taxon>
        <taxon>Metazoa</taxon>
        <taxon>Ecdysozoa</taxon>
        <taxon>Nematoda</taxon>
        <taxon>Chromadorea</taxon>
        <taxon>Rhabditida</taxon>
        <taxon>Tylenchina</taxon>
        <taxon>Panagrolaimomorpha</taxon>
        <taxon>Panagrolaimoidea</taxon>
        <taxon>Panagrolaimidae</taxon>
        <taxon>Panagrellus</taxon>
    </lineage>
</organism>
<evidence type="ECO:0000313" key="2">
    <source>
        <dbReference type="WBParaSite" id="Pan_g12081.t1"/>
    </source>
</evidence>
<dbReference type="Proteomes" id="UP000492821">
    <property type="component" value="Unassembled WGS sequence"/>
</dbReference>
<keyword evidence="1" id="KW-1185">Reference proteome</keyword>
<reference evidence="1" key="1">
    <citation type="journal article" date="2013" name="Genetics">
        <title>The draft genome and transcriptome of Panagrellus redivivus are shaped by the harsh demands of a free-living lifestyle.</title>
        <authorList>
            <person name="Srinivasan J."/>
            <person name="Dillman A.R."/>
            <person name="Macchietto M.G."/>
            <person name="Heikkinen L."/>
            <person name="Lakso M."/>
            <person name="Fracchia K.M."/>
            <person name="Antoshechkin I."/>
            <person name="Mortazavi A."/>
            <person name="Wong G."/>
            <person name="Sternberg P.W."/>
        </authorList>
    </citation>
    <scope>NUCLEOTIDE SEQUENCE [LARGE SCALE GENOMIC DNA]</scope>
    <source>
        <strain evidence="1">MT8872</strain>
    </source>
</reference>
<name>A0A7E4URV1_PANRE</name>
<sequence>MLLTTAAIRCIRFDNAPVYDEDCNYCGFGNITKNTGNTVNKEIHHQCLSEPVFSADGYSTDHVNVCYETPDFNVQLFLCDYDLCNTGCKGTPVISNGATAKTTKNSDVTTAKYGDAANAEISFVVIFGTVLYYTF</sequence>
<dbReference type="WBParaSite" id="Pan_g12081.t1">
    <property type="protein sequence ID" value="Pan_g12081.t1"/>
    <property type="gene ID" value="Pan_g12081"/>
</dbReference>
<protein>
    <submittedName>
        <fullName evidence="2">UPAR/Ly6 domain-containing protein</fullName>
    </submittedName>
</protein>
<accession>A0A7E4URV1</accession>
<dbReference type="AlphaFoldDB" id="A0A7E4URV1"/>
<proteinExistence type="predicted"/>
<evidence type="ECO:0000313" key="1">
    <source>
        <dbReference type="Proteomes" id="UP000492821"/>
    </source>
</evidence>
<reference evidence="2" key="2">
    <citation type="submission" date="2020-10" db="UniProtKB">
        <authorList>
            <consortium name="WormBaseParasite"/>
        </authorList>
    </citation>
    <scope>IDENTIFICATION</scope>
</reference>